<dbReference type="HOGENOM" id="CLU_2047203_0_0_10"/>
<dbReference type="CDD" id="cd06464">
    <property type="entry name" value="ACD_sHsps-like"/>
    <property type="match status" value="1"/>
</dbReference>
<dbReference type="SUPFAM" id="SSF49764">
    <property type="entry name" value="HSP20-like chaperones"/>
    <property type="match status" value="1"/>
</dbReference>
<dbReference type="RefSeq" id="WP_008586283.1">
    <property type="nucleotide sequence ID" value="NZ_CP007035.1"/>
</dbReference>
<dbReference type="KEGG" id="nso:NIASO_13420"/>
<accession>W0F8G4</accession>
<dbReference type="OrthoDB" id="670468at2"/>
<dbReference type="Proteomes" id="UP000003586">
    <property type="component" value="Chromosome"/>
</dbReference>
<reference evidence="4 5" key="1">
    <citation type="submission" date="2013-12" db="EMBL/GenBank/DDBJ databases">
        <authorList>
            <consortium name="DOE Joint Genome Institute"/>
            <person name="Eisen J."/>
            <person name="Huntemann M."/>
            <person name="Han J."/>
            <person name="Chen A."/>
            <person name="Kyrpides N."/>
            <person name="Mavromatis K."/>
            <person name="Markowitz V."/>
            <person name="Palaniappan K."/>
            <person name="Ivanova N."/>
            <person name="Schaumberg A."/>
            <person name="Pati A."/>
            <person name="Liolios K."/>
            <person name="Nordberg H.P."/>
            <person name="Cantor M.N."/>
            <person name="Hua S.X."/>
            <person name="Woyke T."/>
        </authorList>
    </citation>
    <scope>NUCLEOTIDE SEQUENCE [LARGE SCALE GENOMIC DNA]</scope>
    <source>
        <strain evidence="5">DSM 19437</strain>
    </source>
</reference>
<protein>
    <recommendedName>
        <fullName evidence="3">SHSP domain-containing protein</fullName>
    </recommendedName>
</protein>
<keyword evidence="5" id="KW-1185">Reference proteome</keyword>
<evidence type="ECO:0000313" key="5">
    <source>
        <dbReference type="Proteomes" id="UP000003586"/>
    </source>
</evidence>
<comment type="similarity">
    <text evidence="1 2">Belongs to the small heat shock protein (HSP20) family.</text>
</comment>
<dbReference type="Gene3D" id="2.60.40.790">
    <property type="match status" value="1"/>
</dbReference>
<dbReference type="STRING" id="929713.NIASO_13420"/>
<dbReference type="InterPro" id="IPR008978">
    <property type="entry name" value="HSP20-like_chaperone"/>
</dbReference>
<dbReference type="EMBL" id="CP007035">
    <property type="protein sequence ID" value="AHF17739.1"/>
    <property type="molecule type" value="Genomic_DNA"/>
</dbReference>
<evidence type="ECO:0000256" key="1">
    <source>
        <dbReference type="PROSITE-ProRule" id="PRU00285"/>
    </source>
</evidence>
<name>W0F8G4_9BACT</name>
<evidence type="ECO:0000259" key="3">
    <source>
        <dbReference type="PROSITE" id="PS01031"/>
    </source>
</evidence>
<dbReference type="PROSITE" id="PS01031">
    <property type="entry name" value="SHSP"/>
    <property type="match status" value="1"/>
</dbReference>
<evidence type="ECO:0000256" key="2">
    <source>
        <dbReference type="RuleBase" id="RU003616"/>
    </source>
</evidence>
<dbReference type="eggNOG" id="COG0071">
    <property type="taxonomic scope" value="Bacteria"/>
</dbReference>
<dbReference type="AlphaFoldDB" id="W0F8G4"/>
<dbReference type="Pfam" id="PF00011">
    <property type="entry name" value="HSP20"/>
    <property type="match status" value="1"/>
</dbReference>
<proteinExistence type="inferred from homology"/>
<evidence type="ECO:0000313" key="4">
    <source>
        <dbReference type="EMBL" id="AHF17739.1"/>
    </source>
</evidence>
<feature type="domain" description="SHSP" evidence="3">
    <location>
        <begin position="4"/>
        <end position="119"/>
    </location>
</feature>
<gene>
    <name evidence="4" type="ORF">NIASO_13420</name>
</gene>
<dbReference type="InterPro" id="IPR002068">
    <property type="entry name" value="A-crystallin/Hsp20_dom"/>
</dbReference>
<sequence>MNNNDRLKHTIPVNIEDRDDCYRLTAYAAGFPEESITVSILNDTLIIKGHADTDADAQVSFIKQEYPINGFERRLLLDNRIETDCISTRFEQGVLTVFLPKKSEISLLDLQKQMDLAIPG</sequence>
<organism evidence="4 5">
    <name type="scientific">Niabella soli DSM 19437</name>
    <dbReference type="NCBI Taxonomy" id="929713"/>
    <lineage>
        <taxon>Bacteria</taxon>
        <taxon>Pseudomonadati</taxon>
        <taxon>Bacteroidota</taxon>
        <taxon>Chitinophagia</taxon>
        <taxon>Chitinophagales</taxon>
        <taxon>Chitinophagaceae</taxon>
        <taxon>Niabella</taxon>
    </lineage>
</organism>